<evidence type="ECO:0000259" key="8">
    <source>
        <dbReference type="Pfam" id="PF03458"/>
    </source>
</evidence>
<feature type="transmembrane region" description="Helical" evidence="7">
    <location>
        <begin position="88"/>
        <end position="107"/>
    </location>
</feature>
<evidence type="ECO:0000256" key="2">
    <source>
        <dbReference type="ARBA" id="ARBA00008193"/>
    </source>
</evidence>
<protein>
    <submittedName>
        <fullName evidence="9">Trimeric intracellular cation channel family protein</fullName>
    </submittedName>
</protein>
<dbReference type="Proteomes" id="UP000273022">
    <property type="component" value="Unassembled WGS sequence"/>
</dbReference>
<name>A0A3A6T734_9GAMM</name>
<feature type="transmembrane region" description="Helical" evidence="7">
    <location>
        <begin position="151"/>
        <end position="171"/>
    </location>
</feature>
<sequence length="206" mass="22185">MNEWIYFFDLWGTAVFALTGALAAGHHRMDPFGVFVLAGVTAVGGGSIRDALMGTTPVFWLQDQTYILVVLTTVMLTLSFTRTNHSAPWYLLPIADALGLALFTVIGAEKAMGLGLSEVSIVIMGVITGVGGGVLRDILCRQVPMIMRTEIYATSSIVGAIIYCLCLNMEFDSMAAVVVAMTSAFVIRLAAIKWQLSLPAFDLKRA</sequence>
<comment type="subcellular location">
    <subcellularLocation>
        <location evidence="1">Cell membrane</location>
        <topology evidence="1">Multi-pass membrane protein</topology>
    </subcellularLocation>
</comment>
<feature type="transmembrane region" description="Helical" evidence="7">
    <location>
        <begin position="119"/>
        <end position="139"/>
    </location>
</feature>
<dbReference type="InterPro" id="IPR005115">
    <property type="entry name" value="Gly_transporter"/>
</dbReference>
<accession>A0A3A6T734</accession>
<dbReference type="PANTHER" id="PTHR30506">
    <property type="entry name" value="INNER MEMBRANE PROTEIN"/>
    <property type="match status" value="1"/>
</dbReference>
<evidence type="ECO:0000256" key="7">
    <source>
        <dbReference type="SAM" id="Phobius"/>
    </source>
</evidence>
<keyword evidence="3" id="KW-1003">Cell membrane</keyword>
<dbReference type="GO" id="GO:0005886">
    <property type="term" value="C:plasma membrane"/>
    <property type="evidence" value="ECO:0007669"/>
    <property type="project" value="UniProtKB-SubCell"/>
</dbReference>
<keyword evidence="6 7" id="KW-0472">Membrane</keyword>
<feature type="transmembrane region" description="Helical" evidence="7">
    <location>
        <begin position="177"/>
        <end position="196"/>
    </location>
</feature>
<comment type="similarity">
    <text evidence="2">Belongs to the UPF0126 family.</text>
</comment>
<comment type="caution">
    <text evidence="9">The sequence shown here is derived from an EMBL/GenBank/DDBJ whole genome shotgun (WGS) entry which is preliminary data.</text>
</comment>
<keyword evidence="4 7" id="KW-0812">Transmembrane</keyword>
<dbReference type="AlphaFoldDB" id="A0A3A6T734"/>
<organism evidence="9 10">
    <name type="scientific">Parashewanella spongiae</name>
    <dbReference type="NCBI Taxonomy" id="342950"/>
    <lineage>
        <taxon>Bacteria</taxon>
        <taxon>Pseudomonadati</taxon>
        <taxon>Pseudomonadota</taxon>
        <taxon>Gammaproteobacteria</taxon>
        <taxon>Alteromonadales</taxon>
        <taxon>Shewanellaceae</taxon>
        <taxon>Parashewanella</taxon>
    </lineage>
</organism>
<feature type="transmembrane region" description="Helical" evidence="7">
    <location>
        <begin position="32"/>
        <end position="52"/>
    </location>
</feature>
<keyword evidence="10" id="KW-1185">Reference proteome</keyword>
<dbReference type="PANTHER" id="PTHR30506:SF3">
    <property type="entry name" value="UPF0126 INNER MEMBRANE PROTEIN YADS-RELATED"/>
    <property type="match status" value="1"/>
</dbReference>
<dbReference type="Pfam" id="PF03458">
    <property type="entry name" value="Gly_transporter"/>
    <property type="match status" value="2"/>
</dbReference>
<evidence type="ECO:0000256" key="4">
    <source>
        <dbReference type="ARBA" id="ARBA00022692"/>
    </source>
</evidence>
<proteinExistence type="inferred from homology"/>
<evidence type="ECO:0000256" key="6">
    <source>
        <dbReference type="ARBA" id="ARBA00023136"/>
    </source>
</evidence>
<dbReference type="OrthoDB" id="9791874at2"/>
<dbReference type="EMBL" id="QYYH01000129">
    <property type="protein sequence ID" value="RJY07225.1"/>
    <property type="molecule type" value="Genomic_DNA"/>
</dbReference>
<feature type="transmembrane region" description="Helical" evidence="7">
    <location>
        <begin position="64"/>
        <end position="81"/>
    </location>
</feature>
<evidence type="ECO:0000256" key="1">
    <source>
        <dbReference type="ARBA" id="ARBA00004651"/>
    </source>
</evidence>
<feature type="transmembrane region" description="Helical" evidence="7">
    <location>
        <begin position="6"/>
        <end position="25"/>
    </location>
</feature>
<keyword evidence="5 7" id="KW-1133">Transmembrane helix</keyword>
<evidence type="ECO:0000313" key="9">
    <source>
        <dbReference type="EMBL" id="RJY07225.1"/>
    </source>
</evidence>
<feature type="domain" description="Glycine transporter" evidence="8">
    <location>
        <begin position="94"/>
        <end position="166"/>
    </location>
</feature>
<gene>
    <name evidence="9" type="ORF">D5R81_16255</name>
</gene>
<evidence type="ECO:0000313" key="10">
    <source>
        <dbReference type="Proteomes" id="UP000273022"/>
    </source>
</evidence>
<evidence type="ECO:0000256" key="3">
    <source>
        <dbReference type="ARBA" id="ARBA00022475"/>
    </source>
</evidence>
<reference evidence="9 10" key="1">
    <citation type="submission" date="2018-09" db="EMBL/GenBank/DDBJ databases">
        <title>Phylogeny of the Shewanellaceae, and recommendation for two new genera, Pseudoshewanella and Parashewanella.</title>
        <authorList>
            <person name="Wang G."/>
        </authorList>
    </citation>
    <scope>NUCLEOTIDE SEQUENCE [LARGE SCALE GENOMIC DNA]</scope>
    <source>
        <strain evidence="9 10">KCTC 22492</strain>
    </source>
</reference>
<feature type="domain" description="Glycine transporter" evidence="8">
    <location>
        <begin position="7"/>
        <end position="80"/>
    </location>
</feature>
<dbReference type="RefSeq" id="WP_121854677.1">
    <property type="nucleotide sequence ID" value="NZ_CP037952.1"/>
</dbReference>
<evidence type="ECO:0000256" key="5">
    <source>
        <dbReference type="ARBA" id="ARBA00022989"/>
    </source>
</evidence>